<protein>
    <submittedName>
        <fullName evidence="2">Host-nuclease inhibitor Gam family protein</fullName>
    </submittedName>
</protein>
<evidence type="ECO:0000313" key="3">
    <source>
        <dbReference type="Proteomes" id="UP000514752"/>
    </source>
</evidence>
<dbReference type="EMBL" id="CP059567">
    <property type="protein sequence ID" value="QMT39972.1"/>
    <property type="molecule type" value="Genomic_DNA"/>
</dbReference>
<proteinExistence type="predicted"/>
<reference evidence="2 3" key="1">
    <citation type="submission" date="2020-07" db="EMBL/GenBank/DDBJ databases">
        <title>Genomic diversity of species in the Neisseriaceae family.</title>
        <authorList>
            <person name="Vincent A.T."/>
            <person name="Bernet E."/>
            <person name="Veyrier F.J."/>
        </authorList>
    </citation>
    <scope>NUCLEOTIDE SEQUENCE [LARGE SCALE GENOMIC DNA]</scope>
    <source>
        <strain evidence="2 3">DSM 22244</strain>
    </source>
</reference>
<accession>A0A7D7SGC4</accession>
<dbReference type="GO" id="GO:0042262">
    <property type="term" value="P:DNA protection"/>
    <property type="evidence" value="ECO:0007669"/>
    <property type="project" value="InterPro"/>
</dbReference>
<dbReference type="KEGG" id="nsg:H3L94_08940"/>
<dbReference type="RefSeq" id="WP_182121730.1">
    <property type="nucleotide sequence ID" value="NZ_CP059567.1"/>
</dbReference>
<dbReference type="Proteomes" id="UP000514752">
    <property type="component" value="Chromosome"/>
</dbReference>
<dbReference type="AlphaFoldDB" id="A0A7D7SGC4"/>
<sequence length="179" mass="19465">MAKTTKTRVKTAALIVAAQDKAEAAAHIRRIGDLSREVKRLSAEMGDKKAELEQHYRDLAAPHEAEIQELTASVQAFCEANRGELTQNGKSKTVDFVTGLVKWRVAPPSVKVTGVAAVLGYLKEKTNLARFVRTKEEINKDAILNEAELFADGQVPGIRIVSGVEDFVVEPTDPDLAGV</sequence>
<feature type="coiled-coil region" evidence="1">
    <location>
        <begin position="24"/>
        <end position="58"/>
    </location>
</feature>
<keyword evidence="1" id="KW-0175">Coiled coil</keyword>
<gene>
    <name evidence="2" type="ORF">H3L94_08940</name>
</gene>
<evidence type="ECO:0000256" key="1">
    <source>
        <dbReference type="SAM" id="Coils"/>
    </source>
</evidence>
<dbReference type="InterPro" id="IPR009951">
    <property type="entry name" value="Host-nuc_inhib_Gam"/>
</dbReference>
<dbReference type="Pfam" id="PF07352">
    <property type="entry name" value="Phage_Mu_Gam"/>
    <property type="match status" value="1"/>
</dbReference>
<dbReference type="Gene3D" id="1.20.5.170">
    <property type="match status" value="1"/>
</dbReference>
<name>A0A7D7SGC4_9NEIS</name>
<dbReference type="SUPFAM" id="SSF161266">
    <property type="entry name" value="Gam-like"/>
    <property type="match status" value="1"/>
</dbReference>
<dbReference type="GO" id="GO:0003690">
    <property type="term" value="F:double-stranded DNA binding"/>
    <property type="evidence" value="ECO:0007669"/>
    <property type="project" value="InterPro"/>
</dbReference>
<organism evidence="2 3">
    <name type="scientific">Neisseria shayeganii</name>
    <dbReference type="NCBI Taxonomy" id="607712"/>
    <lineage>
        <taxon>Bacteria</taxon>
        <taxon>Pseudomonadati</taxon>
        <taxon>Pseudomonadota</taxon>
        <taxon>Betaproteobacteria</taxon>
        <taxon>Neisseriales</taxon>
        <taxon>Neisseriaceae</taxon>
        <taxon>Neisseria</taxon>
    </lineage>
</organism>
<evidence type="ECO:0000313" key="2">
    <source>
        <dbReference type="EMBL" id="QMT39972.1"/>
    </source>
</evidence>